<dbReference type="PANTHER" id="PTHR31733">
    <property type="entry name" value="RIBONUCLEASE KAPPA"/>
    <property type="match status" value="1"/>
</dbReference>
<dbReference type="GeneID" id="102804514"/>
<sequence length="750" mass="83385">MIKRTYITRGSTFDGNSGLAVTVSPDGTYSISVNNETWLNSANTFFNINGKLFSSDDKTLLLVKISDPAPGADNLGNFMQQSIVWQALTKSGQKSVVTGIRVYKDISAVVFSQNFPEELTGTSINWSNGVCTGFPSFKVEGKKGDKGFLSYGGLFLETTNTGGWHTGGLGINDGLYGGPLAIFDKNLNTVMISSFSEFMAGSLHLQNGVISFGIMGNASMIPQDYNYQTIVYYSRGINQAIYEWGETLLKNYGKTRANMKSDFMVNYLGYYTDNGAYYYYNTESGKNYEDTMLAVKLHIDIDQIPFRYLQLDSWWYFKGVGGGVKNWTARSDVFPHGSVYLSDKIGLPIIAHNRWWSSDTTYARVNGGKWNFIVEPDTQYSLPIDQGFWDYLLGTARDWGLKVYEQDWLNQQIDEMHITQSDVTIGRTWLMQMGKGASKNGMTIQYCMPMPRHVLQSVEIPVVTQIRASDDYHPGNDQWKIGLSSILHHAVGLAPYKDTMWTSSKQPGDPYTNGTELFTELQSVVSLLSSGPVGPGDKIGYMNKSLIMRSCNSDGLLLKPSKPATAIDPQIYRSALGSGGPDGEVWSTYSDIAAYRFGTLLWVNVKTSYPITPQQAGFGQLGSSYAFSDRNPAGTLVKFDEKNLLNQQKCGKDDFGLWHTTPEIPITASNRSVLLLGELSKWVKMSPQRVIDIITYSADIVLTLQGGVGEHIEFTLVYTDDLKTPQVVKCVFPESGKMQMHISNKKCHPY</sequence>
<evidence type="ECO:0000256" key="3">
    <source>
        <dbReference type="ARBA" id="ARBA00022692"/>
    </source>
</evidence>
<organism evidence="6 7">
    <name type="scientific">Saccoglossus kowalevskii</name>
    <name type="common">Acorn worm</name>
    <dbReference type="NCBI Taxonomy" id="10224"/>
    <lineage>
        <taxon>Eukaryota</taxon>
        <taxon>Metazoa</taxon>
        <taxon>Hemichordata</taxon>
        <taxon>Enteropneusta</taxon>
        <taxon>Harrimaniidae</taxon>
        <taxon>Saccoglossus</taxon>
    </lineage>
</organism>
<proteinExistence type="inferred from homology"/>
<comment type="subcellular location">
    <subcellularLocation>
        <location evidence="1">Membrane</location>
        <topology evidence="1">Multi-pass membrane protein</topology>
    </subcellularLocation>
</comment>
<comment type="similarity">
    <text evidence="2">Belongs to the RNase K family.</text>
</comment>
<evidence type="ECO:0000256" key="5">
    <source>
        <dbReference type="ARBA" id="ARBA00023136"/>
    </source>
</evidence>
<evidence type="ECO:0000313" key="6">
    <source>
        <dbReference type="Proteomes" id="UP000694865"/>
    </source>
</evidence>
<evidence type="ECO:0000256" key="1">
    <source>
        <dbReference type="ARBA" id="ARBA00004141"/>
    </source>
</evidence>
<keyword evidence="6" id="KW-1185">Reference proteome</keyword>
<reference evidence="7" key="1">
    <citation type="submission" date="2025-08" db="UniProtKB">
        <authorList>
            <consortium name="RefSeq"/>
        </authorList>
    </citation>
    <scope>IDENTIFICATION</scope>
    <source>
        <tissue evidence="7">Testes</tissue>
    </source>
</reference>
<dbReference type="RefSeq" id="XP_006815625.1">
    <property type="nucleotide sequence ID" value="XM_006815562.1"/>
</dbReference>
<accession>A0ABM0M6I4</accession>
<name>A0ABM0M6I4_SACKO</name>
<dbReference type="Proteomes" id="UP000694865">
    <property type="component" value="Unplaced"/>
</dbReference>
<keyword evidence="3" id="KW-0812">Transmembrane</keyword>
<dbReference type="InterPro" id="IPR026770">
    <property type="entry name" value="RNase_K"/>
</dbReference>
<evidence type="ECO:0000256" key="2">
    <source>
        <dbReference type="ARBA" id="ARBA00008458"/>
    </source>
</evidence>
<keyword evidence="5" id="KW-0472">Membrane</keyword>
<evidence type="ECO:0000256" key="4">
    <source>
        <dbReference type="ARBA" id="ARBA00022989"/>
    </source>
</evidence>
<protein>
    <submittedName>
        <fullName evidence="7">Uncharacterized protein LOC102804514</fullName>
    </submittedName>
</protein>
<gene>
    <name evidence="7" type="primary">LOC102804514</name>
</gene>
<evidence type="ECO:0000313" key="7">
    <source>
        <dbReference type="RefSeq" id="XP_006815625.1"/>
    </source>
</evidence>
<keyword evidence="4" id="KW-1133">Transmembrane helix</keyword>